<keyword evidence="5" id="KW-0677">Repeat</keyword>
<reference evidence="10" key="1">
    <citation type="submission" date="2020-06" db="EMBL/GenBank/DDBJ databases">
        <authorList>
            <person name="Li T."/>
            <person name="Hu X."/>
            <person name="Zhang T."/>
            <person name="Song X."/>
            <person name="Zhang H."/>
            <person name="Dai N."/>
            <person name="Sheng W."/>
            <person name="Hou X."/>
            <person name="Wei L."/>
        </authorList>
    </citation>
    <scope>NUCLEOTIDE SEQUENCE</scope>
    <source>
        <strain evidence="10">KEN8</strain>
        <tissue evidence="10">Leaf</tissue>
    </source>
</reference>
<dbReference type="GO" id="GO:0098542">
    <property type="term" value="P:defense response to other organism"/>
    <property type="evidence" value="ECO:0007669"/>
    <property type="project" value="TreeGrafter"/>
</dbReference>
<dbReference type="Gene3D" id="1.10.10.10">
    <property type="entry name" value="Winged helix-like DNA-binding domain superfamily/Winged helix DNA-binding domain"/>
    <property type="match status" value="1"/>
</dbReference>
<evidence type="ECO:0000256" key="7">
    <source>
        <dbReference type="ARBA" id="ARBA00022821"/>
    </source>
</evidence>
<dbReference type="FunFam" id="1.10.10.10:FF:000322">
    <property type="entry name" value="Probable disease resistance protein At1g63360"/>
    <property type="match status" value="1"/>
</dbReference>
<comment type="caution">
    <text evidence="10">The sequence shown here is derived from an EMBL/GenBank/DDBJ whole genome shotgun (WGS) entry which is preliminary data.</text>
</comment>
<dbReference type="InterPro" id="IPR058922">
    <property type="entry name" value="WHD_DRP"/>
</dbReference>
<evidence type="ECO:0000256" key="2">
    <source>
        <dbReference type="ARBA" id="ARBA00008894"/>
    </source>
</evidence>
<dbReference type="Pfam" id="PF23559">
    <property type="entry name" value="WHD_DRP"/>
    <property type="match status" value="1"/>
</dbReference>
<reference evidence="10" key="2">
    <citation type="journal article" date="2024" name="Plant">
        <title>Genomic evolution and insights into agronomic trait innovations of Sesamum species.</title>
        <authorList>
            <person name="Miao H."/>
            <person name="Wang L."/>
            <person name="Qu L."/>
            <person name="Liu H."/>
            <person name="Sun Y."/>
            <person name="Le M."/>
            <person name="Wang Q."/>
            <person name="Wei S."/>
            <person name="Zheng Y."/>
            <person name="Lin W."/>
            <person name="Duan Y."/>
            <person name="Cao H."/>
            <person name="Xiong S."/>
            <person name="Wang X."/>
            <person name="Wei L."/>
            <person name="Li C."/>
            <person name="Ma Q."/>
            <person name="Ju M."/>
            <person name="Zhao R."/>
            <person name="Li G."/>
            <person name="Mu C."/>
            <person name="Tian Q."/>
            <person name="Mei H."/>
            <person name="Zhang T."/>
            <person name="Gao T."/>
            <person name="Zhang H."/>
        </authorList>
    </citation>
    <scope>NUCLEOTIDE SEQUENCE</scope>
    <source>
        <strain evidence="10">KEN8</strain>
    </source>
</reference>
<protein>
    <submittedName>
        <fullName evidence="10">Disease resistance protein</fullName>
    </submittedName>
</protein>
<sequence length="141" mass="15937">MSGKKLQKIAEDFLLQSMIGGILSQAKTNQDFWEQVSDNVSSTVADKDEHFSNILSLSYNHLPNHLKPCFLYMGAFPEDYEIRSSRLINLLVAEGLVRPISDKSLEEAAKMHLKALVDRNLIFVRQQGTNGKVKSYSIHDL</sequence>
<accession>A0AAW2PN70</accession>
<evidence type="ECO:0000256" key="4">
    <source>
        <dbReference type="ARBA" id="ARBA00022614"/>
    </source>
</evidence>
<comment type="subcellular location">
    <subcellularLocation>
        <location evidence="1">Cytoplasm</location>
    </subcellularLocation>
</comment>
<keyword evidence="8" id="KW-0067">ATP-binding</keyword>
<evidence type="ECO:0000313" key="10">
    <source>
        <dbReference type="EMBL" id="KAL0357373.1"/>
    </source>
</evidence>
<keyword evidence="6" id="KW-0547">Nucleotide-binding</keyword>
<dbReference type="PANTHER" id="PTHR23155">
    <property type="entry name" value="DISEASE RESISTANCE PROTEIN RP"/>
    <property type="match status" value="1"/>
</dbReference>
<organism evidence="10">
    <name type="scientific">Sesamum calycinum</name>
    <dbReference type="NCBI Taxonomy" id="2727403"/>
    <lineage>
        <taxon>Eukaryota</taxon>
        <taxon>Viridiplantae</taxon>
        <taxon>Streptophyta</taxon>
        <taxon>Embryophyta</taxon>
        <taxon>Tracheophyta</taxon>
        <taxon>Spermatophyta</taxon>
        <taxon>Magnoliopsida</taxon>
        <taxon>eudicotyledons</taxon>
        <taxon>Gunneridae</taxon>
        <taxon>Pentapetalae</taxon>
        <taxon>asterids</taxon>
        <taxon>lamiids</taxon>
        <taxon>Lamiales</taxon>
        <taxon>Pedaliaceae</taxon>
        <taxon>Sesamum</taxon>
    </lineage>
</organism>
<dbReference type="PANTHER" id="PTHR23155:SF1152">
    <property type="entry name" value="AAA+ ATPASE DOMAIN-CONTAINING PROTEIN"/>
    <property type="match status" value="1"/>
</dbReference>
<keyword evidence="4" id="KW-0433">Leucine-rich repeat</keyword>
<evidence type="ECO:0000256" key="5">
    <source>
        <dbReference type="ARBA" id="ARBA00022737"/>
    </source>
</evidence>
<name>A0AAW2PN70_9LAMI</name>
<dbReference type="GO" id="GO:0005737">
    <property type="term" value="C:cytoplasm"/>
    <property type="evidence" value="ECO:0007669"/>
    <property type="project" value="UniProtKB-SubCell"/>
</dbReference>
<dbReference type="AlphaFoldDB" id="A0AAW2PN70"/>
<dbReference type="InterPro" id="IPR044974">
    <property type="entry name" value="Disease_R_plants"/>
</dbReference>
<evidence type="ECO:0000256" key="8">
    <source>
        <dbReference type="ARBA" id="ARBA00022840"/>
    </source>
</evidence>
<keyword evidence="3" id="KW-0963">Cytoplasm</keyword>
<evidence type="ECO:0000256" key="3">
    <source>
        <dbReference type="ARBA" id="ARBA00022490"/>
    </source>
</evidence>
<dbReference type="InterPro" id="IPR036388">
    <property type="entry name" value="WH-like_DNA-bd_sf"/>
</dbReference>
<proteinExistence type="inferred from homology"/>
<comment type="similarity">
    <text evidence="2">Belongs to the disease resistance NB-LRR family.</text>
</comment>
<keyword evidence="7" id="KW-0611">Plant defense</keyword>
<dbReference type="GO" id="GO:0005524">
    <property type="term" value="F:ATP binding"/>
    <property type="evidence" value="ECO:0007669"/>
    <property type="project" value="UniProtKB-KW"/>
</dbReference>
<evidence type="ECO:0000256" key="6">
    <source>
        <dbReference type="ARBA" id="ARBA00022741"/>
    </source>
</evidence>
<evidence type="ECO:0000259" key="9">
    <source>
        <dbReference type="Pfam" id="PF23559"/>
    </source>
</evidence>
<dbReference type="EMBL" id="JACGWM010000008">
    <property type="protein sequence ID" value="KAL0357373.1"/>
    <property type="molecule type" value="Genomic_DNA"/>
</dbReference>
<feature type="domain" description="Disease resistance protein winged helix" evidence="9">
    <location>
        <begin position="76"/>
        <end position="141"/>
    </location>
</feature>
<evidence type="ECO:0000256" key="1">
    <source>
        <dbReference type="ARBA" id="ARBA00004496"/>
    </source>
</evidence>
<gene>
    <name evidence="10" type="ORF">Scaly_1423000</name>
</gene>